<keyword evidence="2" id="KW-0378">Hydrolase</keyword>
<gene>
    <name evidence="2" type="ORF">FM037_17450</name>
</gene>
<keyword evidence="3" id="KW-1185">Reference proteome</keyword>
<dbReference type="Pfam" id="PF11308">
    <property type="entry name" value="Glyco_hydro_129"/>
    <property type="match status" value="1"/>
</dbReference>
<dbReference type="Proteomes" id="UP000315947">
    <property type="component" value="Chromosome"/>
</dbReference>
<feature type="chain" id="PRO_5047426985" evidence="1">
    <location>
        <begin position="23"/>
        <end position="772"/>
    </location>
</feature>
<name>A0ABX5X416_9GAMM</name>
<feature type="signal peptide" evidence="1">
    <location>
        <begin position="1"/>
        <end position="22"/>
    </location>
</feature>
<evidence type="ECO:0000313" key="3">
    <source>
        <dbReference type="Proteomes" id="UP000315947"/>
    </source>
</evidence>
<protein>
    <submittedName>
        <fullName evidence="2">Glycosyl hydrolase</fullName>
    </submittedName>
</protein>
<dbReference type="EMBL" id="CP041614">
    <property type="protein sequence ID" value="QDO84673.1"/>
    <property type="molecule type" value="Genomic_DNA"/>
</dbReference>
<dbReference type="InterPro" id="IPR021459">
    <property type="entry name" value="GH101-related"/>
</dbReference>
<sequence length="772" mass="88081">MNKSISITLLLAGIGLPFSAISAETQSKLPNLITLQNGEQSIAIDPNSLLIDWYTQTTNVQINESALLVESTRQHASQVMQISDKSASWLLEPSNIMVNATFNKELKITFDQMSKTPIPRNMPLTLKWFDLPDRQANALLMPFSEGMRIPTNNKTWMEYMASNFSNSNTTQNLKMPFWSVEVTGETNHYVSYQLINPTNNQLNFSISNQKLDMQAEHQFTMLNHHEPFAVLITLGNDQLDGAKQYRQWRKQQGLATPLSEKLARQPQLKHLIGASHVYLFGDDVLAIEDVKDWWGLNEWYFTQTELMLTKDAKKGLLKLRKGTRWLSKSHKRLLVESINLSLTRLITVEQTAPNNNGIKQQFEAAQKRKAWLVTNANTYLIDAELWGQGLSKGMINNLIAAGLSKLWIGLNKWTSAFYQPQVVDQAKQAGYLIGTYDSYNTAIAKGINDSWLTAQLPNAMREQCAIEKANGHKTKGFRGNGYYLNPVCERGYVEQRIKDIIHYGRFNSLFLDVDATAMTREDYSQNGGMNETQMLDAFNQRMEWIASNQDVVLGSEDGNSLTTQGIAFAHGMETVGFGWTDKDMKINRKSPYFLGAWYPKHKPDFFFKSARVKQPYKTLFFSPQYKVPLYQTVFHDELINSYHWHSDSLKLSDVQVERDLTSQLYNTPAMVHLSRDEAKHVDSPRIKALQHYQQAFLPIHQMLWDKAMTDFKWLDKQGLLQQTTFSDGSIIIANFSQTDIRLADNRGIPSTSIVALLSDDTVIEWTPSIYVE</sequence>
<keyword evidence="1" id="KW-0732">Signal</keyword>
<accession>A0ABX5X416</accession>
<dbReference type="RefSeq" id="WP_144047024.1">
    <property type="nucleotide sequence ID" value="NZ_CP041614.1"/>
</dbReference>
<proteinExistence type="predicted"/>
<evidence type="ECO:0000313" key="2">
    <source>
        <dbReference type="EMBL" id="QDO84673.1"/>
    </source>
</evidence>
<evidence type="ECO:0000256" key="1">
    <source>
        <dbReference type="SAM" id="SignalP"/>
    </source>
</evidence>
<dbReference type="GO" id="GO:0016787">
    <property type="term" value="F:hydrolase activity"/>
    <property type="evidence" value="ECO:0007669"/>
    <property type="project" value="UniProtKB-KW"/>
</dbReference>
<organism evidence="2 3">
    <name type="scientific">Shewanella psychropiezotolerans</name>
    <dbReference type="NCBI Taxonomy" id="2593655"/>
    <lineage>
        <taxon>Bacteria</taxon>
        <taxon>Pseudomonadati</taxon>
        <taxon>Pseudomonadota</taxon>
        <taxon>Gammaproteobacteria</taxon>
        <taxon>Alteromonadales</taxon>
        <taxon>Shewanellaceae</taxon>
        <taxon>Shewanella</taxon>
    </lineage>
</organism>
<reference evidence="2 3" key="1">
    <citation type="submission" date="2019-07" db="EMBL/GenBank/DDBJ databases">
        <title>Shewanella sp. YLB-06 whole genomic sequence.</title>
        <authorList>
            <person name="Yu L."/>
        </authorList>
    </citation>
    <scope>NUCLEOTIDE SEQUENCE [LARGE SCALE GENOMIC DNA]</scope>
    <source>
        <strain evidence="2 3">YLB-06</strain>
    </source>
</reference>